<evidence type="ECO:0000313" key="3">
    <source>
        <dbReference type="Proteomes" id="UP001557485"/>
    </source>
</evidence>
<dbReference type="PANTHER" id="PTHR30399">
    <property type="entry name" value="UNCHARACTERIZED PROTEIN YGJP"/>
    <property type="match status" value="1"/>
</dbReference>
<evidence type="ECO:0000313" key="2">
    <source>
        <dbReference type="EMBL" id="MEX1668585.1"/>
    </source>
</evidence>
<sequence>MELLRRKPLEECSKTRVWVEGTELELTLIRSRRRRRKLTLQLDAKGGLLVRSPFAARRRDIDSLIQRNSAWILQRRQDMQRQQYRNPDLCFADGETHLYLGQRYTLKINELSASRRVSIVLHDGELLISPRANPSTPEAISQALQQWYKQQAQVLFARRLAFFTGQLAWVSELPELRLRRMRSRWGSCSSSGKLCLNTHLIKASERCIDYVIVHELCHLQEFNHSPRFYALMDAALPDWRARKAELEACGAAIIRE</sequence>
<comment type="caution">
    <text evidence="2">The sequence shown here is derived from an EMBL/GenBank/DDBJ whole genome shotgun (WGS) entry which is preliminary data.</text>
</comment>
<feature type="domain" description="YgjP-like metallopeptidase" evidence="1">
    <location>
        <begin position="36"/>
        <end position="247"/>
    </location>
</feature>
<dbReference type="PANTHER" id="PTHR30399:SF1">
    <property type="entry name" value="UTP PYROPHOSPHATASE"/>
    <property type="match status" value="1"/>
</dbReference>
<accession>A0ABV3U510</accession>
<proteinExistence type="predicted"/>
<protein>
    <submittedName>
        <fullName evidence="2">M48 family metallopeptidase</fullName>
    </submittedName>
</protein>
<dbReference type="RefSeq" id="WP_368380868.1">
    <property type="nucleotide sequence ID" value="NZ_JBFRYA010000004.1"/>
</dbReference>
<dbReference type="Gene3D" id="3.30.2010.10">
    <property type="entry name" value="Metalloproteases ('zincins'), catalytic domain"/>
    <property type="match status" value="1"/>
</dbReference>
<organism evidence="2 3">
    <name type="scientific">Zhongshania guokunii</name>
    <dbReference type="NCBI Taxonomy" id="641783"/>
    <lineage>
        <taxon>Bacteria</taxon>
        <taxon>Pseudomonadati</taxon>
        <taxon>Pseudomonadota</taxon>
        <taxon>Gammaproteobacteria</taxon>
        <taxon>Cellvibrionales</taxon>
        <taxon>Spongiibacteraceae</taxon>
        <taxon>Zhongshania</taxon>
    </lineage>
</organism>
<reference evidence="2 3" key="1">
    <citation type="journal article" date="2011" name="Int. J. Syst. Evol. Microbiol.">
        <title>Zhongshania antarctica gen. nov., sp. nov. and Zhongshania guokunii sp. nov., gammaproteobacteria respectively isolated from coastal attached (fast) ice and surface seawater of the Antarctic.</title>
        <authorList>
            <person name="Li H.J."/>
            <person name="Zhang X.Y."/>
            <person name="Chen C.X."/>
            <person name="Zhang Y.J."/>
            <person name="Gao Z.M."/>
            <person name="Yu Y."/>
            <person name="Chen X.L."/>
            <person name="Chen B."/>
            <person name="Zhang Y.Z."/>
        </authorList>
    </citation>
    <scope>NUCLEOTIDE SEQUENCE [LARGE SCALE GENOMIC DNA]</scope>
    <source>
        <strain evidence="2 3">ZS6-22T</strain>
    </source>
</reference>
<dbReference type="Pfam" id="PF01863">
    <property type="entry name" value="YgjP-like"/>
    <property type="match status" value="1"/>
</dbReference>
<dbReference type="InterPro" id="IPR002725">
    <property type="entry name" value="YgjP-like_metallopeptidase"/>
</dbReference>
<keyword evidence="3" id="KW-1185">Reference proteome</keyword>
<dbReference type="EMBL" id="JBFRYA010000004">
    <property type="protein sequence ID" value="MEX1668585.1"/>
    <property type="molecule type" value="Genomic_DNA"/>
</dbReference>
<gene>
    <name evidence="2" type="ORF">AB4876_06660</name>
</gene>
<evidence type="ECO:0000259" key="1">
    <source>
        <dbReference type="Pfam" id="PF01863"/>
    </source>
</evidence>
<dbReference type="CDD" id="cd07344">
    <property type="entry name" value="M48_yhfN_like"/>
    <property type="match status" value="1"/>
</dbReference>
<dbReference type="Proteomes" id="UP001557485">
    <property type="component" value="Unassembled WGS sequence"/>
</dbReference>
<name>A0ABV3U510_9GAMM</name>
<dbReference type="InterPro" id="IPR053136">
    <property type="entry name" value="UTP_pyrophosphatase-like"/>
</dbReference>